<feature type="compositionally biased region" description="Basic and acidic residues" evidence="6">
    <location>
        <begin position="20"/>
        <end position="34"/>
    </location>
</feature>
<comment type="similarity">
    <text evidence="2">Belongs to the IQD family.</text>
</comment>
<dbReference type="Pfam" id="PF13178">
    <property type="entry name" value="DUF4005"/>
    <property type="match status" value="1"/>
</dbReference>
<dbReference type="PANTHER" id="PTHR32295">
    <property type="entry name" value="IQ-DOMAIN 5-RELATED"/>
    <property type="match status" value="1"/>
</dbReference>
<dbReference type="Gene3D" id="1.20.5.190">
    <property type="match status" value="1"/>
</dbReference>
<dbReference type="eggNOG" id="ENOG502QTQ9">
    <property type="taxonomic scope" value="Eukaryota"/>
</dbReference>
<dbReference type="Pfam" id="PF00612">
    <property type="entry name" value="IQ"/>
    <property type="match status" value="2"/>
</dbReference>
<dbReference type="AlphaFoldDB" id="B9SIJ4"/>
<proteinExistence type="inferred from homology"/>
<evidence type="ECO:0000313" key="8">
    <source>
        <dbReference type="EMBL" id="EEF36565.1"/>
    </source>
</evidence>
<feature type="domain" description="DUF4005" evidence="7">
    <location>
        <begin position="390"/>
        <end position="471"/>
    </location>
</feature>
<dbReference type="STRING" id="3988.B9SIJ4"/>
<dbReference type="CDD" id="cd23767">
    <property type="entry name" value="IQCD"/>
    <property type="match status" value="1"/>
</dbReference>
<evidence type="ECO:0000256" key="1">
    <source>
        <dbReference type="ARBA" id="ARBA00022860"/>
    </source>
</evidence>
<dbReference type="InterPro" id="IPR027417">
    <property type="entry name" value="P-loop_NTPase"/>
</dbReference>
<evidence type="ECO:0000256" key="6">
    <source>
        <dbReference type="SAM" id="MobiDB-lite"/>
    </source>
</evidence>
<feature type="coiled-coil region" evidence="5">
    <location>
        <begin position="239"/>
        <end position="266"/>
    </location>
</feature>
<evidence type="ECO:0000256" key="2">
    <source>
        <dbReference type="ARBA" id="ARBA00024341"/>
    </source>
</evidence>
<dbReference type="PANTHER" id="PTHR32295:SF121">
    <property type="entry name" value="DUF4005 DOMAIN-CONTAINING PROTEIN"/>
    <property type="match status" value="1"/>
</dbReference>
<evidence type="ECO:0000313" key="9">
    <source>
        <dbReference type="Proteomes" id="UP000008311"/>
    </source>
</evidence>
<dbReference type="OrthoDB" id="776767at2759"/>
<dbReference type="SMART" id="SM00015">
    <property type="entry name" value="IQ"/>
    <property type="match status" value="2"/>
</dbReference>
<name>B9SIJ4_RICCO</name>
<dbReference type="InterPro" id="IPR000048">
    <property type="entry name" value="IQ_motif_EF-hand-BS"/>
</dbReference>
<sequence>MGKVVGSSWLAAVKRAFRSPTKDNSKRSSRRREDQEQEDEEKKRGKRRWIFRKLSTQETVIQHSAEKSVTTTTTNNIMATAISEAADVEQRHALAVAMATTAAAQAAVATAQAAVEVVRLTRPSLFVKQHYAAIVIQTAFRGYLAKRALRALKGLVKLQALVRGHNVRKRAKMTLHCMQALMRVQARVRDERNRLSYEGSTNSITSDPSISLWGSNLADNRKSISRDLNSIANDWIHLADEHQESLEEIQEMLQETEEVAVKREKALAHAFSHQIWRPSRDTYASEGELEEKSRRHHDHWPVRIQWENRGRASTDYRDPIKIVEVDTSQPYTFSTPSIGRSHQDRHYQQQRPSSYSVASPLPRPHNNFPLQSLITPFPSKTKALQVHSASPRCLRQDRNHDINATYTPISAVATTNSMPNYMAATASAKARFRSQSVPRQRPSTPEREKMSTAKKRLHFPVPDPIITSNSNCSNIYDYGLRSPSYKGIHGACHGMEQRSNMSSCCTESIGDEVYSPSINDLSRWLR</sequence>
<accession>B9SIJ4</accession>
<comment type="subunit">
    <text evidence="3">Binds to multiple calmodulin (CaM) in the presence of Ca(2+) and CaM-like proteins.</text>
</comment>
<dbReference type="KEGG" id="rcu:8282967"/>
<evidence type="ECO:0000256" key="5">
    <source>
        <dbReference type="SAM" id="Coils"/>
    </source>
</evidence>
<dbReference type="InParanoid" id="B9SIJ4"/>
<feature type="region of interest" description="Disordered" evidence="6">
    <location>
        <begin position="431"/>
        <end position="452"/>
    </location>
</feature>
<evidence type="ECO:0000259" key="7">
    <source>
        <dbReference type="Pfam" id="PF13178"/>
    </source>
</evidence>
<feature type="region of interest" description="Disordered" evidence="6">
    <location>
        <begin position="15"/>
        <end position="45"/>
    </location>
</feature>
<dbReference type="SUPFAM" id="SSF52540">
    <property type="entry name" value="P-loop containing nucleoside triphosphate hydrolases"/>
    <property type="match status" value="1"/>
</dbReference>
<keyword evidence="9" id="KW-1185">Reference proteome</keyword>
<dbReference type="Proteomes" id="UP000008311">
    <property type="component" value="Unassembled WGS sequence"/>
</dbReference>
<protein>
    <recommendedName>
        <fullName evidence="7">DUF4005 domain-containing protein</fullName>
    </recommendedName>
</protein>
<gene>
    <name evidence="8" type="ORF">RCOM_0595450</name>
</gene>
<dbReference type="InterPro" id="IPR025064">
    <property type="entry name" value="DUF4005"/>
</dbReference>
<keyword evidence="5" id="KW-0175">Coiled coil</keyword>
<dbReference type="GO" id="GO:0005516">
    <property type="term" value="F:calmodulin binding"/>
    <property type="evidence" value="ECO:0007669"/>
    <property type="project" value="UniProtKB-KW"/>
</dbReference>
<comment type="function">
    <text evidence="4">May be involved in cooperative interactions with calmodulins or calmodulin-like proteins. Recruits calmodulin proteins to microtubules, thus being a potential scaffold in cellular signaling and trafficking. May associate with nucleic acids and regulate gene expression at the transcriptional or post-transcriptional level.</text>
</comment>
<evidence type="ECO:0000256" key="3">
    <source>
        <dbReference type="ARBA" id="ARBA00024378"/>
    </source>
</evidence>
<evidence type="ECO:0000256" key="4">
    <source>
        <dbReference type="ARBA" id="ARBA00045534"/>
    </source>
</evidence>
<dbReference type="PROSITE" id="PS50096">
    <property type="entry name" value="IQ"/>
    <property type="match status" value="2"/>
</dbReference>
<dbReference type="EMBL" id="EQ973974">
    <property type="protein sequence ID" value="EEF36565.1"/>
    <property type="molecule type" value="Genomic_DNA"/>
</dbReference>
<reference evidence="9" key="1">
    <citation type="journal article" date="2010" name="Nat. Biotechnol.">
        <title>Draft genome sequence of the oilseed species Ricinus communis.</title>
        <authorList>
            <person name="Chan A.P."/>
            <person name="Crabtree J."/>
            <person name="Zhao Q."/>
            <person name="Lorenzi H."/>
            <person name="Orvis J."/>
            <person name="Puiu D."/>
            <person name="Melake-Berhan A."/>
            <person name="Jones K.M."/>
            <person name="Redman J."/>
            <person name="Chen G."/>
            <person name="Cahoon E.B."/>
            <person name="Gedil M."/>
            <person name="Stanke M."/>
            <person name="Haas B.J."/>
            <person name="Wortman J.R."/>
            <person name="Fraser-Liggett C.M."/>
            <person name="Ravel J."/>
            <person name="Rabinowicz P.D."/>
        </authorList>
    </citation>
    <scope>NUCLEOTIDE SEQUENCE [LARGE SCALE GENOMIC DNA]</scope>
    <source>
        <strain evidence="9">cv. Hale</strain>
    </source>
</reference>
<feature type="compositionally biased region" description="Polar residues" evidence="6">
    <location>
        <begin position="433"/>
        <end position="443"/>
    </location>
</feature>
<organism evidence="8 9">
    <name type="scientific">Ricinus communis</name>
    <name type="common">Castor bean</name>
    <dbReference type="NCBI Taxonomy" id="3988"/>
    <lineage>
        <taxon>Eukaryota</taxon>
        <taxon>Viridiplantae</taxon>
        <taxon>Streptophyta</taxon>
        <taxon>Embryophyta</taxon>
        <taxon>Tracheophyta</taxon>
        <taxon>Spermatophyta</taxon>
        <taxon>Magnoliopsida</taxon>
        <taxon>eudicotyledons</taxon>
        <taxon>Gunneridae</taxon>
        <taxon>Pentapetalae</taxon>
        <taxon>rosids</taxon>
        <taxon>fabids</taxon>
        <taxon>Malpighiales</taxon>
        <taxon>Euphorbiaceae</taxon>
        <taxon>Acalyphoideae</taxon>
        <taxon>Acalypheae</taxon>
        <taxon>Ricinus</taxon>
    </lineage>
</organism>
<keyword evidence="1" id="KW-0112">Calmodulin-binding</keyword>